<reference evidence="1 2" key="1">
    <citation type="submission" date="2024-01" db="EMBL/GenBank/DDBJ databases">
        <title>The complete chloroplast genome sequence of Lithospermum erythrorhizon: insights into the phylogenetic relationship among Boraginaceae species and the maternal lineages of purple gromwells.</title>
        <authorList>
            <person name="Okada T."/>
            <person name="Watanabe K."/>
        </authorList>
    </citation>
    <scope>NUCLEOTIDE SEQUENCE [LARGE SCALE GENOMIC DNA]</scope>
</reference>
<accession>A0AAV3RNZ7</accession>
<evidence type="ECO:0000313" key="2">
    <source>
        <dbReference type="Proteomes" id="UP001454036"/>
    </source>
</evidence>
<comment type="caution">
    <text evidence="1">The sequence shown here is derived from an EMBL/GenBank/DDBJ whole genome shotgun (WGS) entry which is preliminary data.</text>
</comment>
<evidence type="ECO:0000313" key="1">
    <source>
        <dbReference type="EMBL" id="GAA0177215.1"/>
    </source>
</evidence>
<dbReference type="EMBL" id="BAABME010028199">
    <property type="protein sequence ID" value="GAA0177215.1"/>
    <property type="molecule type" value="Genomic_DNA"/>
</dbReference>
<dbReference type="Proteomes" id="UP001454036">
    <property type="component" value="Unassembled WGS sequence"/>
</dbReference>
<proteinExistence type="predicted"/>
<gene>
    <name evidence="1" type="ORF">LIER_42128</name>
</gene>
<name>A0AAV3RNZ7_LITER</name>
<keyword evidence="2" id="KW-1185">Reference proteome</keyword>
<dbReference type="AlphaFoldDB" id="A0AAV3RNZ7"/>
<sequence>MESLFSKDDEPSKDTIMAMRFKYEPSDDSSEDEFGDIHNKFDVLDICPMELCQEKSTELNLAPPPSPNAKIYIL</sequence>
<protein>
    <submittedName>
        <fullName evidence="1">Uncharacterized protein</fullName>
    </submittedName>
</protein>
<organism evidence="1 2">
    <name type="scientific">Lithospermum erythrorhizon</name>
    <name type="common">Purple gromwell</name>
    <name type="synonym">Lithospermum officinale var. erythrorhizon</name>
    <dbReference type="NCBI Taxonomy" id="34254"/>
    <lineage>
        <taxon>Eukaryota</taxon>
        <taxon>Viridiplantae</taxon>
        <taxon>Streptophyta</taxon>
        <taxon>Embryophyta</taxon>
        <taxon>Tracheophyta</taxon>
        <taxon>Spermatophyta</taxon>
        <taxon>Magnoliopsida</taxon>
        <taxon>eudicotyledons</taxon>
        <taxon>Gunneridae</taxon>
        <taxon>Pentapetalae</taxon>
        <taxon>asterids</taxon>
        <taxon>lamiids</taxon>
        <taxon>Boraginales</taxon>
        <taxon>Boraginaceae</taxon>
        <taxon>Boraginoideae</taxon>
        <taxon>Lithospermeae</taxon>
        <taxon>Lithospermum</taxon>
    </lineage>
</organism>